<keyword evidence="1" id="KW-0472">Membrane</keyword>
<dbReference type="Pfam" id="PF05096">
    <property type="entry name" value="Glu_cyclase_2"/>
    <property type="match status" value="1"/>
</dbReference>
<protein>
    <submittedName>
        <fullName evidence="2">Glutaminyl-peptide cyclotransferase</fullName>
    </submittedName>
</protein>
<comment type="caution">
    <text evidence="2">The sequence shown here is derived from an EMBL/GenBank/DDBJ whole genome shotgun (WGS) entry which is preliminary data.</text>
</comment>
<feature type="transmembrane region" description="Helical" evidence="1">
    <location>
        <begin position="7"/>
        <end position="29"/>
    </location>
</feature>
<dbReference type="GO" id="GO:0016603">
    <property type="term" value="F:glutaminyl-peptide cyclotransferase activity"/>
    <property type="evidence" value="ECO:0007669"/>
    <property type="project" value="InterPro"/>
</dbReference>
<reference evidence="2 3" key="1">
    <citation type="submission" date="2021-10" db="EMBL/GenBank/DDBJ databases">
        <authorList>
            <person name="Grouzdev D.S."/>
            <person name="Pantiukh K.S."/>
            <person name="Krutkina M.S."/>
        </authorList>
    </citation>
    <scope>NUCLEOTIDE SEQUENCE [LARGE SCALE GENOMIC DNA]</scope>
    <source>
        <strain evidence="2 3">Z-7514</strain>
    </source>
</reference>
<sequence length="268" mass="31001">MKKTVKIIIIMVFLLLLNSLILTQIHIFASLQNENLDSELKAINYEIINVYPHAIDAFTQGLVFHQGYLYESTGQYGSSSLRKTDYQSGEIIKSIQLGKNYFAEGITIFDNKIYQLSWRENTAFVYDLDFNLIKTFNYQGEGWGLTANENYLIMSDGSQFIYYRQADTFEIVKKIAITADGVPLQNINELQYLDGYLYANIWLEDYIVKIDPKKAQVKAYLDLKNIIDKDQYEHQLDVLNGIAYLEERGSFIVTGKLWPKSFEIVLID</sequence>
<dbReference type="InterPro" id="IPR011044">
    <property type="entry name" value="Quino_amine_DH_bsu"/>
</dbReference>
<keyword evidence="1" id="KW-0812">Transmembrane</keyword>
<accession>A0AAW4WZ67</accession>
<organism evidence="2 3">
    <name type="scientific">Halanaerobium polyolivorans</name>
    <dbReference type="NCBI Taxonomy" id="2886943"/>
    <lineage>
        <taxon>Bacteria</taxon>
        <taxon>Bacillati</taxon>
        <taxon>Bacillota</taxon>
        <taxon>Clostridia</taxon>
        <taxon>Halanaerobiales</taxon>
        <taxon>Halanaerobiaceae</taxon>
        <taxon>Halanaerobium</taxon>
    </lineage>
</organism>
<dbReference type="EMBL" id="JAJFAT010000004">
    <property type="protein sequence ID" value="MCC3144457.1"/>
    <property type="molecule type" value="Genomic_DNA"/>
</dbReference>
<evidence type="ECO:0000256" key="1">
    <source>
        <dbReference type="SAM" id="Phobius"/>
    </source>
</evidence>
<dbReference type="RefSeq" id="WP_229344235.1">
    <property type="nucleotide sequence ID" value="NZ_JAJFAT010000004.1"/>
</dbReference>
<keyword evidence="1" id="KW-1133">Transmembrane helix</keyword>
<keyword evidence="3" id="KW-1185">Reference proteome</keyword>
<dbReference type="AlphaFoldDB" id="A0AAW4WZ67"/>
<dbReference type="InterPro" id="IPR007788">
    <property type="entry name" value="QCT"/>
</dbReference>
<name>A0AAW4WZ67_9FIRM</name>
<dbReference type="PANTHER" id="PTHR31270:SF1">
    <property type="entry name" value="GLUTAMINYL-PEPTIDE CYCLOTRANSFERASE"/>
    <property type="match status" value="1"/>
</dbReference>
<dbReference type="SUPFAM" id="SSF50969">
    <property type="entry name" value="YVTN repeat-like/Quinoprotein amine dehydrogenase"/>
    <property type="match status" value="1"/>
</dbReference>
<evidence type="ECO:0000313" key="2">
    <source>
        <dbReference type="EMBL" id="MCC3144457.1"/>
    </source>
</evidence>
<evidence type="ECO:0000313" key="3">
    <source>
        <dbReference type="Proteomes" id="UP001199296"/>
    </source>
</evidence>
<dbReference type="PANTHER" id="PTHR31270">
    <property type="entry name" value="GLUTAMINYL-PEPTIDE CYCLOTRANSFERASE"/>
    <property type="match status" value="1"/>
</dbReference>
<gene>
    <name evidence="2" type="ORF">LJ207_03865</name>
</gene>
<proteinExistence type="predicted"/>
<dbReference type="Proteomes" id="UP001199296">
    <property type="component" value="Unassembled WGS sequence"/>
</dbReference>